<accession>A0A4R5QCU8</accession>
<dbReference type="PANTHER" id="PTHR48090">
    <property type="entry name" value="UNDECAPRENYL-PHOSPHATE 4-DEOXY-4-FORMAMIDO-L-ARABINOSE TRANSFERASE-RELATED"/>
    <property type="match status" value="1"/>
</dbReference>
<dbReference type="PANTHER" id="PTHR48090:SF7">
    <property type="entry name" value="RFBJ PROTEIN"/>
    <property type="match status" value="1"/>
</dbReference>
<name>A0A4R5QCU8_9PROT</name>
<evidence type="ECO:0000259" key="1">
    <source>
        <dbReference type="Pfam" id="PF00535"/>
    </source>
</evidence>
<evidence type="ECO:0000313" key="3">
    <source>
        <dbReference type="Proteomes" id="UP000295096"/>
    </source>
</evidence>
<gene>
    <name evidence="2" type="ORF">E2C06_22845</name>
</gene>
<dbReference type="SUPFAM" id="SSF53448">
    <property type="entry name" value="Nucleotide-diphospho-sugar transferases"/>
    <property type="match status" value="1"/>
</dbReference>
<dbReference type="Pfam" id="PF00535">
    <property type="entry name" value="Glycos_transf_2"/>
    <property type="match status" value="1"/>
</dbReference>
<dbReference type="CDD" id="cd04179">
    <property type="entry name" value="DPM_DPG-synthase_like"/>
    <property type="match status" value="1"/>
</dbReference>
<sequence>MPSATHLVLIPSYNTGPLVLQVVHEARAAWSPVWVVVDGSTDGTAAALQAAAQVNPGLEVFMLPANQGKGAAVLHGLEEAARRGFSHALVMDADGQHPAAAIGAMMAASQAAPDAMVLGLPVFGPEAPQLRVQGRRISNWWARLETLGGGIGDSLFGFRVYPVAPLLEIMQRNRWMRRFDFDPEAAVRLSWRGVRAINLAAQVRYLQPEEGGVSHFHYVRDNVRLTWMHARLVVGMLGRLPVLLWRRVAARPAPSAATPR</sequence>
<proteinExistence type="predicted"/>
<dbReference type="OrthoDB" id="9808633at2"/>
<dbReference type="AlphaFoldDB" id="A0A4R5QCU8"/>
<comment type="caution">
    <text evidence="2">The sequence shown here is derived from an EMBL/GenBank/DDBJ whole genome shotgun (WGS) entry which is preliminary data.</text>
</comment>
<dbReference type="InterPro" id="IPR001173">
    <property type="entry name" value="Glyco_trans_2-like"/>
</dbReference>
<feature type="domain" description="Glycosyltransferase 2-like" evidence="1">
    <location>
        <begin position="8"/>
        <end position="143"/>
    </location>
</feature>
<dbReference type="RefSeq" id="WP_133290918.1">
    <property type="nucleotide sequence ID" value="NZ_SMSJ01000041.1"/>
</dbReference>
<protein>
    <submittedName>
        <fullName evidence="2">Glycosyltransferase family 2 protein</fullName>
    </submittedName>
</protein>
<organism evidence="2 3">
    <name type="scientific">Dankookia rubra</name>
    <dbReference type="NCBI Taxonomy" id="1442381"/>
    <lineage>
        <taxon>Bacteria</taxon>
        <taxon>Pseudomonadati</taxon>
        <taxon>Pseudomonadota</taxon>
        <taxon>Alphaproteobacteria</taxon>
        <taxon>Acetobacterales</taxon>
        <taxon>Roseomonadaceae</taxon>
        <taxon>Dankookia</taxon>
    </lineage>
</organism>
<dbReference type="InterPro" id="IPR050256">
    <property type="entry name" value="Glycosyltransferase_2"/>
</dbReference>
<dbReference type="GO" id="GO:0016740">
    <property type="term" value="F:transferase activity"/>
    <property type="evidence" value="ECO:0007669"/>
    <property type="project" value="UniProtKB-KW"/>
</dbReference>
<keyword evidence="2" id="KW-0808">Transferase</keyword>
<reference evidence="2 3" key="1">
    <citation type="journal article" date="2016" name="J. Microbiol.">
        <title>Dankookia rubra gen. nov., sp. nov., an alphaproteobacterium isolated from sediment of a shallow stream.</title>
        <authorList>
            <person name="Kim W.H."/>
            <person name="Kim D.H."/>
            <person name="Kang K."/>
            <person name="Ahn T.Y."/>
        </authorList>
    </citation>
    <scope>NUCLEOTIDE SEQUENCE [LARGE SCALE GENOMIC DNA]</scope>
    <source>
        <strain evidence="2 3">JCM30602</strain>
    </source>
</reference>
<evidence type="ECO:0000313" key="2">
    <source>
        <dbReference type="EMBL" id="TDH60261.1"/>
    </source>
</evidence>
<dbReference type="InterPro" id="IPR029044">
    <property type="entry name" value="Nucleotide-diphossugar_trans"/>
</dbReference>
<dbReference type="Gene3D" id="3.90.550.10">
    <property type="entry name" value="Spore Coat Polysaccharide Biosynthesis Protein SpsA, Chain A"/>
    <property type="match status" value="1"/>
</dbReference>
<dbReference type="EMBL" id="SMSJ01000041">
    <property type="protein sequence ID" value="TDH60261.1"/>
    <property type="molecule type" value="Genomic_DNA"/>
</dbReference>
<keyword evidence="3" id="KW-1185">Reference proteome</keyword>
<dbReference type="Proteomes" id="UP000295096">
    <property type="component" value="Unassembled WGS sequence"/>
</dbReference>